<dbReference type="AlphaFoldDB" id="A0A3B0UUX3"/>
<dbReference type="Pfam" id="PF00072">
    <property type="entry name" value="Response_reg"/>
    <property type="match status" value="1"/>
</dbReference>
<dbReference type="InterPro" id="IPR007492">
    <property type="entry name" value="LytTR_DNA-bd_dom"/>
</dbReference>
<dbReference type="PROSITE" id="PS50110">
    <property type="entry name" value="RESPONSE_REGULATORY"/>
    <property type="match status" value="1"/>
</dbReference>
<organism evidence="3">
    <name type="scientific">hydrothermal vent metagenome</name>
    <dbReference type="NCBI Taxonomy" id="652676"/>
    <lineage>
        <taxon>unclassified sequences</taxon>
        <taxon>metagenomes</taxon>
        <taxon>ecological metagenomes</taxon>
    </lineage>
</organism>
<dbReference type="InterPro" id="IPR011006">
    <property type="entry name" value="CheY-like_superfamily"/>
</dbReference>
<dbReference type="CDD" id="cd17534">
    <property type="entry name" value="REC_DC-like"/>
    <property type="match status" value="1"/>
</dbReference>
<dbReference type="PROSITE" id="PS50930">
    <property type="entry name" value="HTH_LYTTR"/>
    <property type="match status" value="1"/>
</dbReference>
<feature type="non-terminal residue" evidence="3">
    <location>
        <position position="216"/>
    </location>
</feature>
<sequence>MNQPSVLVVEDEPIIADDIAMNLEDFGYSVNGVVASVDEAIKAINKSAPQMALVDINLEGEKDGIELGGLLNTKYKIPFMYITSYFDAATIQKVKKTNPVAYLIKPFDERDLKINLELAFSKQKPLRYRSNKLFVKKNQELIALKPQLITHVEAIDNYAYVYTANEKYMISHTLKSIEEKLIDKGFLRVHKSYLINFEHISSIAEGYIYLGSTQIP</sequence>
<dbReference type="GO" id="GO:0000156">
    <property type="term" value="F:phosphorelay response regulator activity"/>
    <property type="evidence" value="ECO:0007669"/>
    <property type="project" value="InterPro"/>
</dbReference>
<evidence type="ECO:0000313" key="3">
    <source>
        <dbReference type="EMBL" id="VAW29137.1"/>
    </source>
</evidence>
<dbReference type="InterPro" id="IPR046947">
    <property type="entry name" value="LytR-like"/>
</dbReference>
<accession>A0A3B0UUX3</accession>
<dbReference type="EMBL" id="UOES01000523">
    <property type="protein sequence ID" value="VAW29137.1"/>
    <property type="molecule type" value="Genomic_DNA"/>
</dbReference>
<dbReference type="Pfam" id="PF04397">
    <property type="entry name" value="LytTR"/>
    <property type="match status" value="1"/>
</dbReference>
<dbReference type="Gene3D" id="2.40.50.1020">
    <property type="entry name" value="LytTr DNA-binding domain"/>
    <property type="match status" value="1"/>
</dbReference>
<dbReference type="InterPro" id="IPR001789">
    <property type="entry name" value="Sig_transdc_resp-reg_receiver"/>
</dbReference>
<dbReference type="PANTHER" id="PTHR37299">
    <property type="entry name" value="TRANSCRIPTIONAL REGULATOR-RELATED"/>
    <property type="match status" value="1"/>
</dbReference>
<proteinExistence type="predicted"/>
<dbReference type="GO" id="GO:0003677">
    <property type="term" value="F:DNA binding"/>
    <property type="evidence" value="ECO:0007669"/>
    <property type="project" value="InterPro"/>
</dbReference>
<name>A0A3B0UUX3_9ZZZZ</name>
<reference evidence="3" key="1">
    <citation type="submission" date="2018-06" db="EMBL/GenBank/DDBJ databases">
        <authorList>
            <person name="Zhirakovskaya E."/>
        </authorList>
    </citation>
    <scope>NUCLEOTIDE SEQUENCE</scope>
</reference>
<protein>
    <submittedName>
        <fullName evidence="3">Uncharacterized protein</fullName>
    </submittedName>
</protein>
<dbReference type="SMART" id="SM00448">
    <property type="entry name" value="REC"/>
    <property type="match status" value="1"/>
</dbReference>
<dbReference type="Gene3D" id="3.40.50.2300">
    <property type="match status" value="1"/>
</dbReference>
<dbReference type="PANTHER" id="PTHR37299:SF1">
    <property type="entry name" value="STAGE 0 SPORULATION PROTEIN A HOMOLOG"/>
    <property type="match status" value="1"/>
</dbReference>
<gene>
    <name evidence="3" type="ORF">MNBD_BACTEROID06-1148</name>
</gene>
<dbReference type="SMART" id="SM00850">
    <property type="entry name" value="LytTR"/>
    <property type="match status" value="1"/>
</dbReference>
<feature type="domain" description="Response regulatory" evidence="1">
    <location>
        <begin position="5"/>
        <end position="120"/>
    </location>
</feature>
<evidence type="ECO:0000259" key="1">
    <source>
        <dbReference type="PROSITE" id="PS50110"/>
    </source>
</evidence>
<evidence type="ECO:0000259" key="2">
    <source>
        <dbReference type="PROSITE" id="PS50930"/>
    </source>
</evidence>
<dbReference type="SUPFAM" id="SSF52172">
    <property type="entry name" value="CheY-like"/>
    <property type="match status" value="1"/>
</dbReference>
<feature type="domain" description="HTH LytTR-type" evidence="2">
    <location>
        <begin position="133"/>
        <end position="216"/>
    </location>
</feature>